<reference evidence="1 2" key="1">
    <citation type="submission" date="2016-08" db="EMBL/GenBank/DDBJ databases">
        <title>Novel Firmicute Genomes.</title>
        <authorList>
            <person name="Poppleton D.I."/>
            <person name="Gribaldo S."/>
        </authorList>
    </citation>
    <scope>NUCLEOTIDE SEQUENCE [LARGE SCALE GENOMIC DNA]</scope>
    <source>
        <strain evidence="1 2">RAOx-1</strain>
    </source>
</reference>
<evidence type="ECO:0000313" key="2">
    <source>
        <dbReference type="Proteomes" id="UP000284219"/>
    </source>
</evidence>
<dbReference type="EMBL" id="MCHY01000009">
    <property type="protein sequence ID" value="RKD22540.1"/>
    <property type="molecule type" value="Genomic_DNA"/>
</dbReference>
<proteinExistence type="predicted"/>
<accession>A0A419SFI4</accession>
<dbReference type="AlphaFoldDB" id="A0A419SFI4"/>
<dbReference type="Pfam" id="PF10844">
    <property type="entry name" value="DUF2577"/>
    <property type="match status" value="1"/>
</dbReference>
<gene>
    <name evidence="1" type="ORF">BEP19_09775</name>
</gene>
<comment type="caution">
    <text evidence="1">The sequence shown here is derived from an EMBL/GenBank/DDBJ whole genome shotgun (WGS) entry which is preliminary data.</text>
</comment>
<evidence type="ECO:0008006" key="3">
    <source>
        <dbReference type="Google" id="ProtNLM"/>
    </source>
</evidence>
<keyword evidence="2" id="KW-1185">Reference proteome</keyword>
<sequence length="159" mass="18259">MERGRPYDGIESQGDITMLDNVKRAAVAAVMATNPVNVLYGTIESTKPLEVRIHEKLKLTADFLDVAEHLTRHERIVSIHHEEMATRNLGDRTDHDMLDSDDGEPPYTKYQHDYVKLIMQDGLKTGDKVVLLRVQGGHRFLVLDRYKRGEEVWSYPQET</sequence>
<dbReference type="OrthoDB" id="95576at2"/>
<evidence type="ECO:0000313" key="1">
    <source>
        <dbReference type="EMBL" id="RKD22540.1"/>
    </source>
</evidence>
<name>A0A419SFI4_9BACL</name>
<dbReference type="InterPro" id="IPR022555">
    <property type="entry name" value="DUF2577"/>
</dbReference>
<protein>
    <recommendedName>
        <fullName evidence="3">DUF2577 domain-containing protein</fullName>
    </recommendedName>
</protein>
<organism evidence="1 2">
    <name type="scientific">Ammoniphilus oxalaticus</name>
    <dbReference type="NCBI Taxonomy" id="66863"/>
    <lineage>
        <taxon>Bacteria</taxon>
        <taxon>Bacillati</taxon>
        <taxon>Bacillota</taxon>
        <taxon>Bacilli</taxon>
        <taxon>Bacillales</taxon>
        <taxon>Paenibacillaceae</taxon>
        <taxon>Aneurinibacillus group</taxon>
        <taxon>Ammoniphilus</taxon>
    </lineage>
</organism>
<dbReference type="Proteomes" id="UP000284219">
    <property type="component" value="Unassembled WGS sequence"/>
</dbReference>